<dbReference type="GO" id="GO:0030145">
    <property type="term" value="F:manganese ion binding"/>
    <property type="evidence" value="ECO:0007669"/>
    <property type="project" value="UniProtKB-UniRule"/>
</dbReference>
<evidence type="ECO:0000256" key="2">
    <source>
        <dbReference type="ARBA" id="ARBA00022723"/>
    </source>
</evidence>
<dbReference type="GO" id="GO:0030976">
    <property type="term" value="F:thiamine pyrophosphate binding"/>
    <property type="evidence" value="ECO:0007669"/>
    <property type="project" value="UniProtKB-UniRule"/>
</dbReference>
<dbReference type="Gene3D" id="3.40.50.970">
    <property type="match status" value="2"/>
</dbReference>
<keyword evidence="2 6" id="KW-0479">Metal-binding</keyword>
<dbReference type="Pfam" id="PF02776">
    <property type="entry name" value="TPP_enzyme_N"/>
    <property type="match status" value="1"/>
</dbReference>
<protein>
    <recommendedName>
        <fullName evidence="6">2-succinyl-5-enolpyruvyl-6-hydroxy-3-cyclohexene-1-carboxylate synthase</fullName>
        <shortName evidence="6">SEPHCHC synthase</shortName>
        <ecNumber evidence="6">2.2.1.9</ecNumber>
    </recommendedName>
    <alternativeName>
        <fullName evidence="6">Menaquinone biosynthesis protein MenD</fullName>
    </alternativeName>
</protein>
<dbReference type="PANTHER" id="PTHR42916">
    <property type="entry name" value="2-SUCCINYL-5-ENOLPYRUVYL-6-HYDROXY-3-CYCLOHEXENE-1-CARBOXYLATE SYNTHASE"/>
    <property type="match status" value="1"/>
</dbReference>
<comment type="pathway">
    <text evidence="6">Quinol/quinone metabolism; menaquinone biosynthesis.</text>
</comment>
<dbReference type="HAMAP" id="MF_01659">
    <property type="entry name" value="MenD"/>
    <property type="match status" value="1"/>
</dbReference>
<comment type="subunit">
    <text evidence="6">Homodimer.</text>
</comment>
<evidence type="ECO:0000259" key="7">
    <source>
        <dbReference type="Pfam" id="PF02776"/>
    </source>
</evidence>
<dbReference type="AlphaFoldDB" id="I0UUE0"/>
<evidence type="ECO:0000313" key="8">
    <source>
        <dbReference type="EMBL" id="EID51493.1"/>
    </source>
</evidence>
<feature type="domain" description="Thiamine pyrophosphate enzyme N-terminal TPP-binding" evidence="7">
    <location>
        <begin position="16"/>
        <end position="126"/>
    </location>
</feature>
<dbReference type="RefSeq" id="WP_006887730.1">
    <property type="nucleotide sequence ID" value="NZ_AJJQ01000018.1"/>
</dbReference>
<keyword evidence="9" id="KW-1185">Reference proteome</keyword>
<accession>I0UUE0</accession>
<keyword evidence="4 6" id="KW-0786">Thiamine pyrophosphate</keyword>
<reference evidence="8" key="1">
    <citation type="submission" date="2012-03" db="EMBL/GenBank/DDBJ databases">
        <authorList>
            <person name="Durkin A.S."/>
            <person name="McCorrison J."/>
            <person name="Torralba M."/>
            <person name="Gillis M."/>
            <person name="Methe B."/>
            <person name="Sutton G."/>
            <person name="Nelson K.E."/>
        </authorList>
    </citation>
    <scope>NUCLEOTIDE SEQUENCE [LARGE SCALE GENOMIC DNA]</scope>
    <source>
        <strain evidence="8">F0474</strain>
    </source>
</reference>
<dbReference type="OrthoDB" id="9791859at2"/>
<dbReference type="GO" id="GO:0070204">
    <property type="term" value="F:2-succinyl-5-enolpyruvyl-6-hydroxy-3-cyclohexene-1-carboxylic-acid synthase activity"/>
    <property type="evidence" value="ECO:0007669"/>
    <property type="project" value="UniProtKB-UniRule"/>
</dbReference>
<comment type="cofactor">
    <cofactor evidence="6">
        <name>thiamine diphosphate</name>
        <dbReference type="ChEBI" id="CHEBI:58937"/>
    </cofactor>
    <text evidence="6">Binds 1 thiamine pyrophosphate per subunit.</text>
</comment>
<dbReference type="EMBL" id="AJJQ01000018">
    <property type="protein sequence ID" value="EID51493.1"/>
    <property type="molecule type" value="Genomic_DNA"/>
</dbReference>
<gene>
    <name evidence="6 8" type="primary">menD</name>
    <name evidence="8" type="ORF">HMPREF1324_1247</name>
</gene>
<dbReference type="UniPathway" id="UPA01057">
    <property type="reaction ID" value="UER00164"/>
</dbReference>
<keyword evidence="3 6" id="KW-0460">Magnesium</keyword>
<dbReference type="PANTHER" id="PTHR42916:SF1">
    <property type="entry name" value="PROTEIN PHYLLO, CHLOROPLASTIC"/>
    <property type="match status" value="1"/>
</dbReference>
<evidence type="ECO:0000256" key="3">
    <source>
        <dbReference type="ARBA" id="ARBA00022842"/>
    </source>
</evidence>
<comment type="catalytic activity">
    <reaction evidence="6">
        <text>isochorismate + 2-oxoglutarate + H(+) = 5-enolpyruvoyl-6-hydroxy-2-succinyl-cyclohex-3-ene-1-carboxylate + CO2</text>
        <dbReference type="Rhea" id="RHEA:25593"/>
        <dbReference type="ChEBI" id="CHEBI:15378"/>
        <dbReference type="ChEBI" id="CHEBI:16526"/>
        <dbReference type="ChEBI" id="CHEBI:16810"/>
        <dbReference type="ChEBI" id="CHEBI:29780"/>
        <dbReference type="ChEBI" id="CHEBI:58818"/>
        <dbReference type="EC" id="2.2.1.9"/>
    </reaction>
</comment>
<dbReference type="SUPFAM" id="SSF52518">
    <property type="entry name" value="Thiamin diphosphate-binding fold (THDP-binding)"/>
    <property type="match status" value="2"/>
</dbReference>
<sequence length="615" mass="64939">MTENRTPLSMLSAISVLDSLIRAGMRHIVLSPGSRSAPLAYAVAAAETAGAIVAHVRVDERTAGFTALGIAKASGRPVGLVCTSGTALGEYVPAVMEAYHTGVPLAVISADRPEKLRGTGVNQTTFQHNLYGRFVRASADLTRYPEQSEGEQTQAFKRCLAALAGRDAHNWSRASDEPLGPAHINLCLDSPLVPDEQTARILPQWAASLTEHTDYAAEARQLAEHLGTAPHEGPGTLTALSPIEAGWLVQHKTAQAEAACGTPLPDTPQTPKTVVVAGDGAGPFAAEFASALNLPLFAEPSSGARGGRTSIPHYVELLGTDARSELGTQIERVVLFGHPTLSRPISALLGRESIPQAYYAPRKASWYEPGARAAQEIDFPVDAAIFALKGAAAGSTEWLEQWTDAGTAQYAENQRRIAQYRSQSAPHQAEHTDPADRTAGQALAHRLWVQCAADHHALVVGSSNLVRDLDRAAPALGEAGPARVYANRGLAGIDGTVATAIGISLAGYYPTGTGTVGGAASPVRLLCGDLTFQHDVAALNLPVTELLPNLEVHVFDDSGGSIFNTLEHGELARQEQFARTVDRFFTVRATENTDLEAMAAGFGTASGVRVSIHRP</sequence>
<keyword evidence="6" id="KW-0474">Menaquinone biosynthesis</keyword>
<dbReference type="NCBIfam" id="TIGR00173">
    <property type="entry name" value="menD"/>
    <property type="match status" value="1"/>
</dbReference>
<dbReference type="InterPro" id="IPR012001">
    <property type="entry name" value="Thiamin_PyroP_enz_TPP-bd_dom"/>
</dbReference>
<dbReference type="Proteomes" id="UP000004863">
    <property type="component" value="Unassembled WGS sequence"/>
</dbReference>
<organism evidence="8 9">
    <name type="scientific">Rothia aeria F0474</name>
    <dbReference type="NCBI Taxonomy" id="1125724"/>
    <lineage>
        <taxon>Bacteria</taxon>
        <taxon>Bacillati</taxon>
        <taxon>Actinomycetota</taxon>
        <taxon>Actinomycetes</taxon>
        <taxon>Micrococcales</taxon>
        <taxon>Micrococcaceae</taxon>
        <taxon>Rothia</taxon>
    </lineage>
</organism>
<comment type="pathway">
    <text evidence="6">Quinol/quinone metabolism; 1,4-dihydroxy-2-naphthoate biosynthesis; 1,4-dihydroxy-2-naphthoate from chorismate: step 2/7.</text>
</comment>
<evidence type="ECO:0000313" key="9">
    <source>
        <dbReference type="Proteomes" id="UP000004863"/>
    </source>
</evidence>
<comment type="cofactor">
    <cofactor evidence="6">
        <name>Mg(2+)</name>
        <dbReference type="ChEBI" id="CHEBI:18420"/>
    </cofactor>
    <cofactor evidence="6">
        <name>Mn(2+)</name>
        <dbReference type="ChEBI" id="CHEBI:29035"/>
    </cofactor>
</comment>
<dbReference type="InterPro" id="IPR029061">
    <property type="entry name" value="THDP-binding"/>
</dbReference>
<name>I0UUE0_9MICC</name>
<evidence type="ECO:0000256" key="5">
    <source>
        <dbReference type="ARBA" id="ARBA00023211"/>
    </source>
</evidence>
<dbReference type="GO" id="GO:0009234">
    <property type="term" value="P:menaquinone biosynthetic process"/>
    <property type="evidence" value="ECO:0007669"/>
    <property type="project" value="UniProtKB-UniRule"/>
</dbReference>
<dbReference type="EC" id="2.2.1.9" evidence="6"/>
<dbReference type="PIRSF" id="PIRSF004983">
    <property type="entry name" value="MenD"/>
    <property type="match status" value="1"/>
</dbReference>
<evidence type="ECO:0000256" key="4">
    <source>
        <dbReference type="ARBA" id="ARBA00023052"/>
    </source>
</evidence>
<evidence type="ECO:0000256" key="6">
    <source>
        <dbReference type="HAMAP-Rule" id="MF_01659"/>
    </source>
</evidence>
<comment type="similarity">
    <text evidence="6">Belongs to the TPP enzyme family. MenD subfamily.</text>
</comment>
<dbReference type="InterPro" id="IPR004433">
    <property type="entry name" value="MenaQ_synth_MenD"/>
</dbReference>
<keyword evidence="1 6" id="KW-0808">Transferase</keyword>
<dbReference type="Gene3D" id="3.40.50.1220">
    <property type="entry name" value="TPP-binding domain"/>
    <property type="match status" value="1"/>
</dbReference>
<keyword evidence="5 6" id="KW-0464">Manganese</keyword>
<comment type="caution">
    <text evidence="8">The sequence shown here is derived from an EMBL/GenBank/DDBJ whole genome shotgun (WGS) entry which is preliminary data.</text>
</comment>
<dbReference type="UniPathway" id="UPA00079"/>
<proteinExistence type="inferred from homology"/>
<evidence type="ECO:0000256" key="1">
    <source>
        <dbReference type="ARBA" id="ARBA00022679"/>
    </source>
</evidence>
<comment type="function">
    <text evidence="6">Catalyzes the thiamine diphosphate-dependent decarboxylation of 2-oxoglutarate and the subsequent addition of the resulting succinic semialdehyde-thiamine pyrophosphate anion to isochorismate to yield 2-succinyl-5-enolpyruvyl-6-hydroxy-3-cyclohexene-1-carboxylate (SEPHCHC).</text>
</comment>
<dbReference type="GO" id="GO:0000287">
    <property type="term" value="F:magnesium ion binding"/>
    <property type="evidence" value="ECO:0007669"/>
    <property type="project" value="UniProtKB-UniRule"/>
</dbReference>
<dbReference type="PATRIC" id="fig|1125724.3.peg.701"/>